<protein>
    <submittedName>
        <fullName evidence="1">Uncharacterized protein</fullName>
    </submittedName>
</protein>
<sequence>MGIIDHSRVK</sequence>
<reference evidence="2" key="1">
    <citation type="journal article" date="2016" name="Nature">
        <title>Genome evolution in the allotetraploid frog Xenopus laevis.</title>
        <authorList>
            <person name="Session A.M."/>
            <person name="Uno Y."/>
            <person name="Kwon T."/>
            <person name="Chapman J.A."/>
            <person name="Toyoda A."/>
            <person name="Takahashi S."/>
            <person name="Fukui A."/>
            <person name="Hikosaka A."/>
            <person name="Suzuki A."/>
            <person name="Kondo M."/>
            <person name="van Heeringen S.J."/>
            <person name="Quigley I."/>
            <person name="Heinz S."/>
            <person name="Ogino H."/>
            <person name="Ochi H."/>
            <person name="Hellsten U."/>
            <person name="Lyons J.B."/>
            <person name="Simakov O."/>
            <person name="Putnam N."/>
            <person name="Stites J."/>
            <person name="Kuroki Y."/>
            <person name="Tanaka T."/>
            <person name="Michiue T."/>
            <person name="Watanabe M."/>
            <person name="Bogdanovic O."/>
            <person name="Lister R."/>
            <person name="Georgiou G."/>
            <person name="Paranjpe S.S."/>
            <person name="van Kruijsbergen I."/>
            <person name="Shu S."/>
            <person name="Carlson J."/>
            <person name="Kinoshita T."/>
            <person name="Ohta Y."/>
            <person name="Mawaribuchi S."/>
            <person name="Jenkins J."/>
            <person name="Grimwood J."/>
            <person name="Schmutz J."/>
            <person name="Mitros T."/>
            <person name="Mozaffari S.V."/>
            <person name="Suzuki Y."/>
            <person name="Haramoto Y."/>
            <person name="Yamamoto T.S."/>
            <person name="Takagi C."/>
            <person name="Heald R."/>
            <person name="Miller K."/>
            <person name="Haudenschild C."/>
            <person name="Kitzman J."/>
            <person name="Nakayama T."/>
            <person name="Izutsu Y."/>
            <person name="Robert J."/>
            <person name="Fortriede J."/>
            <person name="Burns K."/>
            <person name="Lotay V."/>
            <person name="Karimi K."/>
            <person name="Yasuoka Y."/>
            <person name="Dichmann D.S."/>
            <person name="Flajnik M.F."/>
            <person name="Houston D.W."/>
            <person name="Shendure J."/>
            <person name="DuPasquier L."/>
            <person name="Vize P.D."/>
            <person name="Zorn A.M."/>
            <person name="Ito M."/>
            <person name="Marcotte E.M."/>
            <person name="Wallingford J.B."/>
            <person name="Ito Y."/>
            <person name="Asashima M."/>
            <person name="Ueno N."/>
            <person name="Matsuda Y."/>
            <person name="Veenstra G.J."/>
            <person name="Fujiyama A."/>
            <person name="Harland R.M."/>
            <person name="Taira M."/>
            <person name="Rokhsar D.S."/>
        </authorList>
    </citation>
    <scope>NUCLEOTIDE SEQUENCE [LARGE SCALE GENOMIC DNA]</scope>
    <source>
        <strain evidence="2">J</strain>
    </source>
</reference>
<evidence type="ECO:0000313" key="1">
    <source>
        <dbReference type="EMBL" id="OCT97744.1"/>
    </source>
</evidence>
<accession>A0A974I133</accession>
<evidence type="ECO:0000313" key="2">
    <source>
        <dbReference type="Proteomes" id="UP000694892"/>
    </source>
</evidence>
<organism evidence="1 2">
    <name type="scientific">Xenopus laevis</name>
    <name type="common">African clawed frog</name>
    <dbReference type="NCBI Taxonomy" id="8355"/>
    <lineage>
        <taxon>Eukaryota</taxon>
        <taxon>Metazoa</taxon>
        <taxon>Chordata</taxon>
        <taxon>Craniata</taxon>
        <taxon>Vertebrata</taxon>
        <taxon>Euteleostomi</taxon>
        <taxon>Amphibia</taxon>
        <taxon>Batrachia</taxon>
        <taxon>Anura</taxon>
        <taxon>Pipoidea</taxon>
        <taxon>Pipidae</taxon>
        <taxon>Xenopodinae</taxon>
        <taxon>Xenopus</taxon>
        <taxon>Xenopus</taxon>
    </lineage>
</organism>
<dbReference type="EMBL" id="CM004467">
    <property type="protein sequence ID" value="OCT97744.1"/>
    <property type="molecule type" value="Genomic_DNA"/>
</dbReference>
<dbReference type="Proteomes" id="UP000694892">
    <property type="component" value="Chromosome 1S"/>
</dbReference>
<gene>
    <name evidence="1" type="ORF">XELAEV_180099732mg</name>
</gene>
<feature type="non-terminal residue" evidence="1">
    <location>
        <position position="1"/>
    </location>
</feature>
<name>A0A974I133_XENLA</name>
<feature type="non-terminal residue" evidence="1">
    <location>
        <position position="10"/>
    </location>
</feature>
<proteinExistence type="predicted"/>